<dbReference type="Proteomes" id="UP000184111">
    <property type="component" value="Unassembled WGS sequence"/>
</dbReference>
<organism evidence="1 2">
    <name type="scientific">Actinacidiphila paucisporea</name>
    <dbReference type="NCBI Taxonomy" id="310782"/>
    <lineage>
        <taxon>Bacteria</taxon>
        <taxon>Bacillati</taxon>
        <taxon>Actinomycetota</taxon>
        <taxon>Actinomycetes</taxon>
        <taxon>Kitasatosporales</taxon>
        <taxon>Streptomycetaceae</taxon>
        <taxon>Actinacidiphila</taxon>
    </lineage>
</organism>
<evidence type="ECO:0000313" key="1">
    <source>
        <dbReference type="EMBL" id="SHN37647.1"/>
    </source>
</evidence>
<keyword evidence="2" id="KW-1185">Reference proteome</keyword>
<proteinExistence type="predicted"/>
<reference evidence="1 2" key="1">
    <citation type="submission" date="2016-11" db="EMBL/GenBank/DDBJ databases">
        <authorList>
            <person name="Jaros S."/>
            <person name="Januszkiewicz K."/>
            <person name="Wedrychowicz H."/>
        </authorList>
    </citation>
    <scope>NUCLEOTIDE SEQUENCE [LARGE SCALE GENOMIC DNA]</scope>
    <source>
        <strain evidence="1 2">CGMCC 4.2025</strain>
    </source>
</reference>
<dbReference type="STRING" id="310782.SAMN05216499_1553"/>
<evidence type="ECO:0008006" key="3">
    <source>
        <dbReference type="Google" id="ProtNLM"/>
    </source>
</evidence>
<protein>
    <recommendedName>
        <fullName evidence="3">SMI1/KNR4 family protein</fullName>
    </recommendedName>
</protein>
<name>A0A1M7QZK0_9ACTN</name>
<dbReference type="EMBL" id="FRBI01000055">
    <property type="protein sequence ID" value="SHN37647.1"/>
    <property type="molecule type" value="Genomic_DNA"/>
</dbReference>
<evidence type="ECO:0000313" key="2">
    <source>
        <dbReference type="Proteomes" id="UP000184111"/>
    </source>
</evidence>
<dbReference type="RefSeq" id="WP_073503061.1">
    <property type="nucleotide sequence ID" value="NZ_FRBI01000055.1"/>
</dbReference>
<gene>
    <name evidence="1" type="ORF">SAMN05216499_1553</name>
</gene>
<accession>A0A1M7QZK0</accession>
<dbReference type="OrthoDB" id="5572373at2"/>
<dbReference type="AlphaFoldDB" id="A0A1M7QZK0"/>
<sequence>MEWIDRLEAATRYGTPHRELDRSGTEFVPGTSLPADFKELCRRVPGGAFGDYLVPLGAQDAVETLAGNHASLLSLVRANPDNLALFQPHGLLEGDGTGLLRWGHSYIEDEYY</sequence>